<evidence type="ECO:0000313" key="3">
    <source>
        <dbReference type="Proteomes" id="UP000192708"/>
    </source>
</evidence>
<dbReference type="NCBIfam" id="NF005686">
    <property type="entry name" value="PRK07486.1"/>
    <property type="match status" value="1"/>
</dbReference>
<dbReference type="GO" id="GO:0003824">
    <property type="term" value="F:catalytic activity"/>
    <property type="evidence" value="ECO:0007669"/>
    <property type="project" value="InterPro"/>
</dbReference>
<dbReference type="PANTHER" id="PTHR11895:SF76">
    <property type="entry name" value="INDOLEACETAMIDE HYDROLASE"/>
    <property type="match status" value="1"/>
</dbReference>
<dbReference type="SUPFAM" id="SSF75304">
    <property type="entry name" value="Amidase signature (AS) enzymes"/>
    <property type="match status" value="1"/>
</dbReference>
<dbReference type="RefSeq" id="WP_084281877.1">
    <property type="nucleotide sequence ID" value="NZ_FWXJ01000001.1"/>
</dbReference>
<keyword evidence="3" id="KW-1185">Reference proteome</keyword>
<dbReference type="InterPro" id="IPR023631">
    <property type="entry name" value="Amidase_dom"/>
</dbReference>
<dbReference type="AlphaFoldDB" id="A0A1W1Y369"/>
<dbReference type="Gene3D" id="3.90.1300.10">
    <property type="entry name" value="Amidase signature (AS) domain"/>
    <property type="match status" value="1"/>
</dbReference>
<dbReference type="InterPro" id="IPR036928">
    <property type="entry name" value="AS_sf"/>
</dbReference>
<dbReference type="InterPro" id="IPR020556">
    <property type="entry name" value="Amidase_CS"/>
</dbReference>
<dbReference type="EMBL" id="FWXJ01000001">
    <property type="protein sequence ID" value="SMC30178.1"/>
    <property type="molecule type" value="Genomic_DNA"/>
</dbReference>
<protein>
    <submittedName>
        <fullName evidence="2">Amidase</fullName>
    </submittedName>
</protein>
<gene>
    <name evidence="2" type="ORF">SAMN06296008_10176</name>
</gene>
<accession>A0A1W1Y369</accession>
<feature type="domain" description="Amidase" evidence="1">
    <location>
        <begin position="27"/>
        <end position="456"/>
    </location>
</feature>
<dbReference type="Proteomes" id="UP000192708">
    <property type="component" value="Unassembled WGS sequence"/>
</dbReference>
<evidence type="ECO:0000259" key="1">
    <source>
        <dbReference type="Pfam" id="PF01425"/>
    </source>
</evidence>
<dbReference type="PROSITE" id="PS00571">
    <property type="entry name" value="AMIDASES"/>
    <property type="match status" value="1"/>
</dbReference>
<sequence>MPQSPITQLSAVDLSVQIANKNLSCVEVMQAYLAQIDRFNPQVNAIVSAVDSESLLQQAQEKDQELARGRYFGCLHGLPMAPKDLTATKGIATTLGSPLLKNQTNLSDSLMVERLRQSGAILIGKTNVPEFGLGSHTYNKLFGTTLNAYDLTKSAGGSSGGAAVSLALNMLPVADGSDFGGSLRNPAAWNNVYGMRPSRGRVPAISPELFYDHFSTEGPMARNVQDLAMLLSIQSGYDARVPLSLTEDPKVFTGNLETSVAGKKIAWLGNYQNYLPMEEGLLDALEASFSYFKDLQVQVEPAQVNFPLEQLWECWLVLRAFITGGKLGSLYQTPANRELMKPEAIWEIEQSLQYSAVDVYQASVKRSNWYRAITQLFGQYDYLLLPAAQVMPFDTAMDWPKNIAGKTMDTYHRWMEVVIGPTMAGLPVLAIPAGSLHGLPIGFQLIGKPQAELDLLHLGYAWQQATPYLQNRPSILSEGFRQ</sequence>
<organism evidence="2 3">
    <name type="scientific">Polynucleobacter kasalickyi</name>
    <dbReference type="NCBI Taxonomy" id="1938817"/>
    <lineage>
        <taxon>Bacteria</taxon>
        <taxon>Pseudomonadati</taxon>
        <taxon>Pseudomonadota</taxon>
        <taxon>Betaproteobacteria</taxon>
        <taxon>Burkholderiales</taxon>
        <taxon>Burkholderiaceae</taxon>
        <taxon>Polynucleobacter</taxon>
    </lineage>
</organism>
<reference evidence="2 3" key="1">
    <citation type="submission" date="2017-04" db="EMBL/GenBank/DDBJ databases">
        <authorList>
            <person name="Afonso C.L."/>
            <person name="Miller P.J."/>
            <person name="Scott M.A."/>
            <person name="Spackman E."/>
            <person name="Goraichik I."/>
            <person name="Dimitrov K.M."/>
            <person name="Suarez D.L."/>
            <person name="Swayne D.E."/>
        </authorList>
    </citation>
    <scope>NUCLEOTIDE SEQUENCE [LARGE SCALE GENOMIC DNA]</scope>
    <source>
        <strain evidence="2 3">VK13</strain>
    </source>
</reference>
<dbReference type="OrthoDB" id="8576090at2"/>
<evidence type="ECO:0000313" key="2">
    <source>
        <dbReference type="EMBL" id="SMC30178.1"/>
    </source>
</evidence>
<dbReference type="STRING" id="1938817.SAMN06296008_10176"/>
<dbReference type="PANTHER" id="PTHR11895">
    <property type="entry name" value="TRANSAMIDASE"/>
    <property type="match status" value="1"/>
</dbReference>
<proteinExistence type="predicted"/>
<dbReference type="Pfam" id="PF01425">
    <property type="entry name" value="Amidase"/>
    <property type="match status" value="1"/>
</dbReference>
<name>A0A1W1Y369_9BURK</name>
<dbReference type="InterPro" id="IPR000120">
    <property type="entry name" value="Amidase"/>
</dbReference>